<organism evidence="6 7">
    <name type="scientific">Corynebacterium hansenii</name>
    <dbReference type="NCBI Taxonomy" id="394964"/>
    <lineage>
        <taxon>Bacteria</taxon>
        <taxon>Bacillati</taxon>
        <taxon>Actinomycetota</taxon>
        <taxon>Actinomycetes</taxon>
        <taxon>Mycobacteriales</taxon>
        <taxon>Corynebacteriaceae</taxon>
        <taxon>Corynebacterium</taxon>
    </lineage>
</organism>
<dbReference type="InterPro" id="IPR050188">
    <property type="entry name" value="RluA_PseudoU_synthase"/>
</dbReference>
<protein>
    <recommendedName>
        <fullName evidence="2">RNA pseudouridylate synthase</fullName>
    </recommendedName>
    <alternativeName>
        <fullName evidence="3">RNA-uridine isomerase</fullName>
    </alternativeName>
</protein>
<dbReference type="Pfam" id="PF00849">
    <property type="entry name" value="PseudoU_synth_2"/>
    <property type="match status" value="1"/>
</dbReference>
<feature type="compositionally biased region" description="Basic and acidic residues" evidence="4">
    <location>
        <begin position="1"/>
        <end position="20"/>
    </location>
</feature>
<name>A0ABV7ZMQ4_9CORY</name>
<evidence type="ECO:0000256" key="2">
    <source>
        <dbReference type="ARBA" id="ARBA00031870"/>
    </source>
</evidence>
<feature type="region of interest" description="Disordered" evidence="4">
    <location>
        <begin position="221"/>
        <end position="243"/>
    </location>
</feature>
<proteinExistence type="predicted"/>
<accession>A0ABV7ZMQ4</accession>
<feature type="region of interest" description="Disordered" evidence="4">
    <location>
        <begin position="1"/>
        <end position="92"/>
    </location>
</feature>
<feature type="compositionally biased region" description="Polar residues" evidence="4">
    <location>
        <begin position="35"/>
        <end position="52"/>
    </location>
</feature>
<comment type="catalytic activity">
    <reaction evidence="1">
        <text>a uridine in RNA = a pseudouridine in RNA</text>
        <dbReference type="Rhea" id="RHEA:48348"/>
        <dbReference type="Rhea" id="RHEA-COMP:12068"/>
        <dbReference type="Rhea" id="RHEA-COMP:12069"/>
        <dbReference type="ChEBI" id="CHEBI:65314"/>
        <dbReference type="ChEBI" id="CHEBI:65315"/>
    </reaction>
</comment>
<dbReference type="PANTHER" id="PTHR21600:SF84">
    <property type="entry name" value="PSEUDOURIDINE SYNTHASE RSUA_RLUA-LIKE DOMAIN-CONTAINING PROTEIN"/>
    <property type="match status" value="1"/>
</dbReference>
<gene>
    <name evidence="6" type="ORF">ACFORJ_00685</name>
</gene>
<comment type="caution">
    <text evidence="6">The sequence shown here is derived from an EMBL/GenBank/DDBJ whole genome shotgun (WGS) entry which is preliminary data.</text>
</comment>
<feature type="domain" description="Pseudouridine synthase RsuA/RluA-like" evidence="5">
    <location>
        <begin position="108"/>
        <end position="317"/>
    </location>
</feature>
<dbReference type="PANTHER" id="PTHR21600">
    <property type="entry name" value="MITOCHONDRIAL RNA PSEUDOURIDINE SYNTHASE"/>
    <property type="match status" value="1"/>
</dbReference>
<evidence type="ECO:0000256" key="4">
    <source>
        <dbReference type="SAM" id="MobiDB-lite"/>
    </source>
</evidence>
<dbReference type="Gene3D" id="3.30.2350.10">
    <property type="entry name" value="Pseudouridine synthase"/>
    <property type="match status" value="1"/>
</dbReference>
<reference evidence="7" key="1">
    <citation type="journal article" date="2019" name="Int. J. Syst. Evol. Microbiol.">
        <title>The Global Catalogue of Microorganisms (GCM) 10K type strain sequencing project: providing services to taxonomists for standard genome sequencing and annotation.</title>
        <authorList>
            <consortium name="The Broad Institute Genomics Platform"/>
            <consortium name="The Broad Institute Genome Sequencing Center for Infectious Disease"/>
            <person name="Wu L."/>
            <person name="Ma J."/>
        </authorList>
    </citation>
    <scope>NUCLEOTIDE SEQUENCE [LARGE SCALE GENOMIC DNA]</scope>
    <source>
        <strain evidence="7">CCUG 53252</strain>
    </source>
</reference>
<dbReference type="SUPFAM" id="SSF55120">
    <property type="entry name" value="Pseudouridine synthase"/>
    <property type="match status" value="1"/>
</dbReference>
<dbReference type="InterPro" id="IPR006224">
    <property type="entry name" value="PsdUridine_synth_RluA-like_CS"/>
</dbReference>
<evidence type="ECO:0000256" key="3">
    <source>
        <dbReference type="ARBA" id="ARBA00033164"/>
    </source>
</evidence>
<evidence type="ECO:0000259" key="5">
    <source>
        <dbReference type="Pfam" id="PF00849"/>
    </source>
</evidence>
<keyword evidence="7" id="KW-1185">Reference proteome</keyword>
<dbReference type="RefSeq" id="WP_290292171.1">
    <property type="nucleotide sequence ID" value="NZ_CP047211.1"/>
</dbReference>
<dbReference type="EMBL" id="JBHRZN010000001">
    <property type="protein sequence ID" value="MFC3848686.1"/>
    <property type="molecule type" value="Genomic_DNA"/>
</dbReference>
<dbReference type="PROSITE" id="PS01129">
    <property type="entry name" value="PSI_RLU"/>
    <property type="match status" value="1"/>
</dbReference>
<feature type="compositionally biased region" description="Low complexity" evidence="4">
    <location>
        <begin position="229"/>
        <end position="241"/>
    </location>
</feature>
<evidence type="ECO:0000313" key="7">
    <source>
        <dbReference type="Proteomes" id="UP001595751"/>
    </source>
</evidence>
<dbReference type="InterPro" id="IPR006145">
    <property type="entry name" value="PsdUridine_synth_RsuA/RluA"/>
</dbReference>
<dbReference type="Proteomes" id="UP001595751">
    <property type="component" value="Unassembled WGS sequence"/>
</dbReference>
<evidence type="ECO:0000313" key="6">
    <source>
        <dbReference type="EMBL" id="MFC3848686.1"/>
    </source>
</evidence>
<sequence length="378" mass="39937">MERERGSMGRAAGNRDEWWGAEKGAGRRPGKESETFSGNGPETFSGQSSAQRGATGAPAPMSPGGADGVGDSASVPACTSASVPAPTHAHPEPDIPFDPVVVAEEAGIVVVDKPPFLASTPNGRLVRATVLQRLRDRFGEPDLTCVHRLDRLTSGLLLVSRDPATRGAYQRLFQDGRVRKTYEALTVVPDDWAPGESRDVVVELANVDGERGVRVRDPLLADASSDGVPDTADATEPTTADSIPDNLWRTAATRVTYVGTVASDVGDVLPGMFGGAAGAGHSASCSCGACGTRMTVGKWRLEPSTGRTHQLRATMAHLGYPILGDDTYPDDLGLDLGNVTRVLRLVATELLYDDPLDGSPRHFRSNRDVADPLADPSY</sequence>
<evidence type="ECO:0000256" key="1">
    <source>
        <dbReference type="ARBA" id="ARBA00000073"/>
    </source>
</evidence>
<dbReference type="InterPro" id="IPR020103">
    <property type="entry name" value="PsdUridine_synth_cat_dom_sf"/>
</dbReference>